<dbReference type="PRINTS" id="PR00926">
    <property type="entry name" value="MITOCARRIER"/>
</dbReference>
<feature type="domain" description="EF-hand" evidence="14">
    <location>
        <begin position="116"/>
        <end position="151"/>
    </location>
</feature>
<keyword evidence="16" id="KW-1185">Reference proteome</keyword>
<dbReference type="FunFam" id="1.10.238.10:FF:000028">
    <property type="entry name" value="Putative calcium-binding mitochondrial carrier protein scamc-2"/>
    <property type="match status" value="1"/>
</dbReference>
<dbReference type="SMART" id="SM00054">
    <property type="entry name" value="EFh"/>
    <property type="match status" value="4"/>
</dbReference>
<keyword evidence="3 13" id="KW-0813">Transport</keyword>
<dbReference type="EMBL" id="JACVVK020000012">
    <property type="protein sequence ID" value="KAK7504999.1"/>
    <property type="molecule type" value="Genomic_DNA"/>
</dbReference>
<evidence type="ECO:0000259" key="14">
    <source>
        <dbReference type="PROSITE" id="PS50222"/>
    </source>
</evidence>
<dbReference type="GO" id="GO:0005743">
    <property type="term" value="C:mitochondrial inner membrane"/>
    <property type="evidence" value="ECO:0007669"/>
    <property type="project" value="UniProtKB-SubCell"/>
</dbReference>
<dbReference type="InterPro" id="IPR002067">
    <property type="entry name" value="MCP"/>
</dbReference>
<evidence type="ECO:0000313" key="15">
    <source>
        <dbReference type="EMBL" id="KAK7504999.1"/>
    </source>
</evidence>
<evidence type="ECO:0000256" key="8">
    <source>
        <dbReference type="ARBA" id="ARBA00022837"/>
    </source>
</evidence>
<evidence type="ECO:0000313" key="16">
    <source>
        <dbReference type="Proteomes" id="UP001519460"/>
    </source>
</evidence>
<evidence type="ECO:0000256" key="3">
    <source>
        <dbReference type="ARBA" id="ARBA00022448"/>
    </source>
</evidence>
<keyword evidence="8" id="KW-0106">Calcium</keyword>
<dbReference type="SUPFAM" id="SSF47473">
    <property type="entry name" value="EF-hand"/>
    <property type="match status" value="1"/>
</dbReference>
<dbReference type="AlphaFoldDB" id="A0ABD0M116"/>
<evidence type="ECO:0000256" key="11">
    <source>
        <dbReference type="ARBA" id="ARBA00023136"/>
    </source>
</evidence>
<feature type="repeat" description="Solcar" evidence="12">
    <location>
        <begin position="375"/>
        <end position="459"/>
    </location>
</feature>
<dbReference type="Gene3D" id="1.10.238.10">
    <property type="entry name" value="EF-hand"/>
    <property type="match status" value="2"/>
</dbReference>
<evidence type="ECO:0000256" key="13">
    <source>
        <dbReference type="RuleBase" id="RU000488"/>
    </source>
</evidence>
<dbReference type="Gene3D" id="1.50.40.10">
    <property type="entry name" value="Mitochondrial carrier domain"/>
    <property type="match status" value="1"/>
</dbReference>
<comment type="subcellular location">
    <subcellularLocation>
        <location evidence="1">Mitochondrion inner membrane</location>
        <topology evidence="1">Multi-pass membrane protein</topology>
    </subcellularLocation>
</comment>
<dbReference type="InterPro" id="IPR002167">
    <property type="entry name" value="GDC-like"/>
</dbReference>
<dbReference type="GO" id="GO:0046872">
    <property type="term" value="F:metal ion binding"/>
    <property type="evidence" value="ECO:0007669"/>
    <property type="project" value="UniProtKB-KW"/>
</dbReference>
<sequence length="465" mass="52158">MSSDEDTENMSEEERQKLKHLFEQLDVNKDGTIDIDDLTRAMEAMQVPQVPGHAQRLFKKYDKDEDDQIDFNEFVRYVLDHEKELRLHFKNIDANDDGSIDAGEIVESFRKLGVTIDIKEAERLLQRMDRDGTLKINWNEWREYLLLSPSADLQDILHYWRHASIIDIGENSLVPDDFTETELKTGMWWRHLVAGGGAGAVSRTCTAPLDRLKVLLQVHGSSKNNLTVASGFKQLYEEGGFRGLWRGNGMNVIKIAPESAIKFMAYEQIKALVKGDKKELGVVERLFSGSAAGAISQTIIYPMEVMKTRLALRRTGQYTGMVDCAVKIAKNDGLLAFYRGYVPNLLGIIPYAGIDLCVYETLKKFYIQKNKGKDPGIVALLACGTISSTCGQLSSYPLALVRTRLQAKGQTKDTMVGLFTKILREDGIPGLYRGIAPNFLKVAPAVSISYVVYEQIRKSLGVKCS</sequence>
<feature type="repeat" description="Solcar" evidence="12">
    <location>
        <begin position="280"/>
        <end position="365"/>
    </location>
</feature>
<keyword evidence="7" id="KW-0999">Mitochondrion inner membrane</keyword>
<dbReference type="InterPro" id="IPR002048">
    <property type="entry name" value="EF_hand_dom"/>
</dbReference>
<keyword evidence="6" id="KW-0677">Repeat</keyword>
<evidence type="ECO:0000256" key="7">
    <source>
        <dbReference type="ARBA" id="ARBA00022792"/>
    </source>
</evidence>
<dbReference type="PANTHER" id="PTHR24089">
    <property type="entry name" value="SOLUTE CARRIER FAMILY 25"/>
    <property type="match status" value="1"/>
</dbReference>
<proteinExistence type="inferred from homology"/>
<feature type="domain" description="EF-hand" evidence="14">
    <location>
        <begin position="13"/>
        <end position="48"/>
    </location>
</feature>
<keyword evidence="9" id="KW-1133">Transmembrane helix</keyword>
<dbReference type="PROSITE" id="PS50920">
    <property type="entry name" value="SOLCAR"/>
    <property type="match status" value="3"/>
</dbReference>
<accession>A0ABD0M116</accession>
<name>A0ABD0M116_9CAEN</name>
<evidence type="ECO:0000256" key="5">
    <source>
        <dbReference type="ARBA" id="ARBA00022723"/>
    </source>
</evidence>
<keyword evidence="11 12" id="KW-0472">Membrane</keyword>
<dbReference type="PROSITE" id="PS50222">
    <property type="entry name" value="EF_HAND_2"/>
    <property type="match status" value="3"/>
</dbReference>
<dbReference type="PROSITE" id="PS00018">
    <property type="entry name" value="EF_HAND_1"/>
    <property type="match status" value="2"/>
</dbReference>
<dbReference type="Pfam" id="PF13499">
    <property type="entry name" value="EF-hand_7"/>
    <property type="match status" value="2"/>
</dbReference>
<dbReference type="InterPro" id="IPR023395">
    <property type="entry name" value="MCP_dom_sf"/>
</dbReference>
<gene>
    <name evidence="15" type="ORF">BaRGS_00003569</name>
</gene>
<dbReference type="InterPro" id="IPR011992">
    <property type="entry name" value="EF-hand-dom_pair"/>
</dbReference>
<dbReference type="CDD" id="cd15898">
    <property type="entry name" value="EFh_PI-PLC"/>
    <property type="match status" value="1"/>
</dbReference>
<dbReference type="PRINTS" id="PR00928">
    <property type="entry name" value="GRAVESDC"/>
</dbReference>
<evidence type="ECO:0000256" key="4">
    <source>
        <dbReference type="ARBA" id="ARBA00022692"/>
    </source>
</evidence>
<keyword evidence="4 12" id="KW-0812">Transmembrane</keyword>
<evidence type="ECO:0000256" key="6">
    <source>
        <dbReference type="ARBA" id="ARBA00022737"/>
    </source>
</evidence>
<feature type="domain" description="EF-hand" evidence="14">
    <location>
        <begin position="80"/>
        <end position="115"/>
    </location>
</feature>
<evidence type="ECO:0000256" key="12">
    <source>
        <dbReference type="PROSITE-ProRule" id="PRU00282"/>
    </source>
</evidence>
<evidence type="ECO:0000256" key="2">
    <source>
        <dbReference type="ARBA" id="ARBA00006375"/>
    </source>
</evidence>
<keyword evidence="5" id="KW-0479">Metal-binding</keyword>
<evidence type="ECO:0000256" key="10">
    <source>
        <dbReference type="ARBA" id="ARBA00023128"/>
    </source>
</evidence>
<reference evidence="15 16" key="1">
    <citation type="journal article" date="2023" name="Sci. Data">
        <title>Genome assembly of the Korean intertidal mud-creeper Batillaria attramentaria.</title>
        <authorList>
            <person name="Patra A.K."/>
            <person name="Ho P.T."/>
            <person name="Jun S."/>
            <person name="Lee S.J."/>
            <person name="Kim Y."/>
            <person name="Won Y.J."/>
        </authorList>
    </citation>
    <scope>NUCLEOTIDE SEQUENCE [LARGE SCALE GENOMIC DNA]</scope>
    <source>
        <strain evidence="15">Wonlab-2016</strain>
    </source>
</reference>
<dbReference type="FunFam" id="1.50.40.10:FF:000003">
    <property type="entry name" value="Putative calcium-binding mitochondrial carrier protein scamc-2"/>
    <property type="match status" value="1"/>
</dbReference>
<comment type="similarity">
    <text evidence="2 13">Belongs to the mitochondrial carrier (TC 2.A.29) family.</text>
</comment>
<protein>
    <recommendedName>
        <fullName evidence="14">EF-hand domain-containing protein</fullName>
    </recommendedName>
</protein>
<comment type="caution">
    <text evidence="15">The sequence shown here is derived from an EMBL/GenBank/DDBJ whole genome shotgun (WGS) entry which is preliminary data.</text>
</comment>
<evidence type="ECO:0000256" key="1">
    <source>
        <dbReference type="ARBA" id="ARBA00004448"/>
    </source>
</evidence>
<feature type="repeat" description="Solcar" evidence="12">
    <location>
        <begin position="186"/>
        <end position="272"/>
    </location>
</feature>
<organism evidence="15 16">
    <name type="scientific">Batillaria attramentaria</name>
    <dbReference type="NCBI Taxonomy" id="370345"/>
    <lineage>
        <taxon>Eukaryota</taxon>
        <taxon>Metazoa</taxon>
        <taxon>Spiralia</taxon>
        <taxon>Lophotrochozoa</taxon>
        <taxon>Mollusca</taxon>
        <taxon>Gastropoda</taxon>
        <taxon>Caenogastropoda</taxon>
        <taxon>Sorbeoconcha</taxon>
        <taxon>Cerithioidea</taxon>
        <taxon>Batillariidae</taxon>
        <taxon>Batillaria</taxon>
    </lineage>
</organism>
<dbReference type="SUPFAM" id="SSF103506">
    <property type="entry name" value="Mitochondrial carrier"/>
    <property type="match status" value="1"/>
</dbReference>
<dbReference type="Proteomes" id="UP001519460">
    <property type="component" value="Unassembled WGS sequence"/>
</dbReference>
<keyword evidence="10" id="KW-0496">Mitochondrion</keyword>
<evidence type="ECO:0000256" key="9">
    <source>
        <dbReference type="ARBA" id="ARBA00022989"/>
    </source>
</evidence>
<dbReference type="InterPro" id="IPR018108">
    <property type="entry name" value="MCP_transmembrane"/>
</dbReference>
<dbReference type="Pfam" id="PF00153">
    <property type="entry name" value="Mito_carr"/>
    <property type="match status" value="3"/>
</dbReference>
<dbReference type="InterPro" id="IPR018247">
    <property type="entry name" value="EF_Hand_1_Ca_BS"/>
</dbReference>